<feature type="transmembrane region" description="Helical" evidence="1">
    <location>
        <begin position="47"/>
        <end position="66"/>
    </location>
</feature>
<proteinExistence type="predicted"/>
<protein>
    <submittedName>
        <fullName evidence="2">VirB6/TrbL-like conjugal transfer protein, CD1112 family</fullName>
    </submittedName>
</protein>
<dbReference type="Pfam" id="PF19478">
    <property type="entry name" value="TrbL_2"/>
    <property type="match status" value="1"/>
</dbReference>
<keyword evidence="1" id="KW-1133">Transmembrane helix</keyword>
<dbReference type="EMBL" id="JBHSGS010000057">
    <property type="protein sequence ID" value="MFC4720112.1"/>
    <property type="molecule type" value="Genomic_DNA"/>
</dbReference>
<gene>
    <name evidence="2" type="ORF">ACFO5I_10275</name>
</gene>
<feature type="transmembrane region" description="Helical" evidence="1">
    <location>
        <begin position="270"/>
        <end position="290"/>
    </location>
</feature>
<keyword evidence="3" id="KW-1185">Reference proteome</keyword>
<organism evidence="2 3">
    <name type="scientific">Enterococcus lemanii</name>
    <dbReference type="NCBI Taxonomy" id="1159752"/>
    <lineage>
        <taxon>Bacteria</taxon>
        <taxon>Bacillati</taxon>
        <taxon>Bacillota</taxon>
        <taxon>Bacilli</taxon>
        <taxon>Lactobacillales</taxon>
        <taxon>Enterococcaceae</taxon>
        <taxon>Enterococcus</taxon>
    </lineage>
</organism>
<dbReference type="Proteomes" id="UP001595969">
    <property type="component" value="Unassembled WGS sequence"/>
</dbReference>
<feature type="transmembrane region" description="Helical" evidence="1">
    <location>
        <begin position="86"/>
        <end position="107"/>
    </location>
</feature>
<evidence type="ECO:0000313" key="2">
    <source>
        <dbReference type="EMBL" id="MFC4720112.1"/>
    </source>
</evidence>
<dbReference type="InterPro" id="IPR045798">
    <property type="entry name" value="TrbL_Firmicutes"/>
</dbReference>
<accession>A0ABV9MVS0</accession>
<sequence length="303" mass="32864">MTSAGFALEKMTGLFNTSVNALRSEVAITPAEFDGNMLDILKNISDTVVLPIAILLITYVFVLQIIEFVTDKNKGGEFDVGNVIMLIIKTTIMILLSTNAFTIALGFSDLATWMIDKVPTEQVEISADVSESLLSALEPVVVQTNEDGTEKELEDIDKVENRDTQRMDYKLGEGLLTLMVAGIGFVIVMIICGIIYLVAWSRIIMIFLYVTVAPIPMATVMSDSWVNSIGQNYLKNLMALTIQGFLMLVLMVVYNGLVSRTATLINGGEGGFMGMILIIVSMAIVAKMLIGTHGLAKSITGAS</sequence>
<keyword evidence="1" id="KW-0472">Membrane</keyword>
<reference evidence="3" key="1">
    <citation type="journal article" date="2019" name="Int. J. Syst. Evol. Microbiol.">
        <title>The Global Catalogue of Microorganisms (GCM) 10K type strain sequencing project: providing services to taxonomists for standard genome sequencing and annotation.</title>
        <authorList>
            <consortium name="The Broad Institute Genomics Platform"/>
            <consortium name="The Broad Institute Genome Sequencing Center for Infectious Disease"/>
            <person name="Wu L."/>
            <person name="Ma J."/>
        </authorList>
    </citation>
    <scope>NUCLEOTIDE SEQUENCE [LARGE SCALE GENOMIC DNA]</scope>
    <source>
        <strain evidence="3">CGMCC 1.19032</strain>
    </source>
</reference>
<evidence type="ECO:0000313" key="3">
    <source>
        <dbReference type="Proteomes" id="UP001595969"/>
    </source>
</evidence>
<name>A0ABV9MVS0_9ENTE</name>
<evidence type="ECO:0000256" key="1">
    <source>
        <dbReference type="SAM" id="Phobius"/>
    </source>
</evidence>
<comment type="caution">
    <text evidence="2">The sequence shown here is derived from an EMBL/GenBank/DDBJ whole genome shotgun (WGS) entry which is preliminary data.</text>
</comment>
<feature type="transmembrane region" description="Helical" evidence="1">
    <location>
        <begin position="175"/>
        <end position="197"/>
    </location>
</feature>
<feature type="transmembrane region" description="Helical" evidence="1">
    <location>
        <begin position="203"/>
        <end position="225"/>
    </location>
</feature>
<dbReference type="RefSeq" id="WP_204653715.1">
    <property type="nucleotide sequence ID" value="NZ_JAFBFD010000012.1"/>
</dbReference>
<feature type="transmembrane region" description="Helical" evidence="1">
    <location>
        <begin position="237"/>
        <end position="258"/>
    </location>
</feature>
<keyword evidence="1" id="KW-0812">Transmembrane</keyword>